<dbReference type="Proteomes" id="UP000239757">
    <property type="component" value="Unassembled WGS sequence"/>
</dbReference>
<evidence type="ECO:0000313" key="2">
    <source>
        <dbReference type="Proteomes" id="UP000239757"/>
    </source>
</evidence>
<name>A0A2P5Y4S6_GOSBA</name>
<dbReference type="AlphaFoldDB" id="A0A2P5Y4S6"/>
<gene>
    <name evidence="1" type="ORF">GOBAR_AA10063</name>
</gene>
<sequence>MSHGRVCLCSLLPRPCIKDHACVILAGSPTVRPQPCRMAVAIYRSPCWGKSLPCFHTVLSTPVFLAMCAFESLRSMSRLKSTWQAVQSEFRALGSMLVNF</sequence>
<organism evidence="1 2">
    <name type="scientific">Gossypium barbadense</name>
    <name type="common">Sea Island cotton</name>
    <name type="synonym">Hibiscus barbadensis</name>
    <dbReference type="NCBI Taxonomy" id="3634"/>
    <lineage>
        <taxon>Eukaryota</taxon>
        <taxon>Viridiplantae</taxon>
        <taxon>Streptophyta</taxon>
        <taxon>Embryophyta</taxon>
        <taxon>Tracheophyta</taxon>
        <taxon>Spermatophyta</taxon>
        <taxon>Magnoliopsida</taxon>
        <taxon>eudicotyledons</taxon>
        <taxon>Gunneridae</taxon>
        <taxon>Pentapetalae</taxon>
        <taxon>rosids</taxon>
        <taxon>malvids</taxon>
        <taxon>Malvales</taxon>
        <taxon>Malvaceae</taxon>
        <taxon>Malvoideae</taxon>
        <taxon>Gossypium</taxon>
    </lineage>
</organism>
<reference evidence="1 2" key="1">
    <citation type="submission" date="2015-01" db="EMBL/GenBank/DDBJ databases">
        <title>Genome of allotetraploid Gossypium barbadense reveals genomic plasticity and fiber elongation in cotton evolution.</title>
        <authorList>
            <person name="Chen X."/>
            <person name="Liu X."/>
            <person name="Zhao B."/>
            <person name="Zheng H."/>
            <person name="Hu Y."/>
            <person name="Lu G."/>
            <person name="Yang C."/>
            <person name="Chen J."/>
            <person name="Shan C."/>
            <person name="Zhang L."/>
            <person name="Zhou Y."/>
            <person name="Wang L."/>
            <person name="Guo W."/>
            <person name="Bai Y."/>
            <person name="Ruan J."/>
            <person name="Shangguan X."/>
            <person name="Mao Y."/>
            <person name="Jiang J."/>
            <person name="Zhu Y."/>
            <person name="Lei J."/>
            <person name="Kang H."/>
            <person name="Chen S."/>
            <person name="He X."/>
            <person name="Wang R."/>
            <person name="Wang Y."/>
            <person name="Chen J."/>
            <person name="Wang L."/>
            <person name="Yu S."/>
            <person name="Wang B."/>
            <person name="Wei J."/>
            <person name="Song S."/>
            <person name="Lu X."/>
            <person name="Gao Z."/>
            <person name="Gu W."/>
            <person name="Deng X."/>
            <person name="Ma D."/>
            <person name="Wang S."/>
            <person name="Liang W."/>
            <person name="Fang L."/>
            <person name="Cai C."/>
            <person name="Zhu X."/>
            <person name="Zhou B."/>
            <person name="Zhang Y."/>
            <person name="Chen Z."/>
            <person name="Xu S."/>
            <person name="Zhu R."/>
            <person name="Wang S."/>
            <person name="Zhang T."/>
            <person name="Zhao G."/>
        </authorList>
    </citation>
    <scope>NUCLEOTIDE SEQUENCE [LARGE SCALE GENOMIC DNA]</scope>
    <source>
        <strain evidence="2">cv. Xinhai21</strain>
        <tissue evidence="1">Leaf</tissue>
    </source>
</reference>
<evidence type="ECO:0000313" key="1">
    <source>
        <dbReference type="EMBL" id="PPS10578.1"/>
    </source>
</evidence>
<accession>A0A2P5Y4S6</accession>
<protein>
    <submittedName>
        <fullName evidence="1">Uncharacterized protein</fullName>
    </submittedName>
</protein>
<dbReference type="EMBL" id="KZ663706">
    <property type="protein sequence ID" value="PPS10578.1"/>
    <property type="molecule type" value="Genomic_DNA"/>
</dbReference>
<proteinExistence type="predicted"/>